<evidence type="ECO:0000313" key="6">
    <source>
        <dbReference type="Proteomes" id="UP000722095"/>
    </source>
</evidence>
<reference evidence="4" key="1">
    <citation type="submission" date="2021-01" db="EMBL/GenBank/DDBJ databases">
        <title>Genomic Encyclopedia of Type Strains, Phase IV (KMG-V): Genome sequencing to study the core and pangenomes of soil and plant-associated prokaryotes.</title>
        <authorList>
            <person name="Whitman W."/>
        </authorList>
    </citation>
    <scope>NUCLEOTIDE SEQUENCE</scope>
    <source>
        <strain evidence="4">RC</strain>
    </source>
</reference>
<name>A0A8T4CK46_METMI</name>
<evidence type="ECO:0000259" key="2">
    <source>
        <dbReference type="Pfam" id="PF13391"/>
    </source>
</evidence>
<evidence type="ECO:0000313" key="4">
    <source>
        <dbReference type="EMBL" id="MBM7408764.1"/>
    </source>
</evidence>
<accession>A0A8T4CK46</accession>
<dbReference type="InterPro" id="IPR046919">
    <property type="entry name" value="ABC-3C_CTD10"/>
</dbReference>
<sequence length="258" mass="29420">MVVKEGVNTNSDKKKNNRHTSEKTVKVLWGRSGSMCAMCNIGLSPEEGGNSYHIGEHAHIMGLNNGSARYDPSMTDDERNDVGNLILLCANCHKKIDKNALFYTPEKLKKIKEEHEKWVKRRLQISDFSFDELGTIVKYIHRTNNSLSTPDLKSIAISDKIAKNNLSDDINYSITIGLLKHNVVEKYLKKNIDPEFNTIIIANFSEKYQELKEKGYSDDSLFYELWNYSSGNSPEPSIRLAGLTLLTYLFELCEVFEK</sequence>
<feature type="domain" description="ABC-three component systems C-terminal" evidence="3">
    <location>
        <begin position="133"/>
        <end position="257"/>
    </location>
</feature>
<dbReference type="EMBL" id="JAGINF010000001">
    <property type="protein sequence ID" value="MBP2219067.1"/>
    <property type="molecule type" value="Genomic_DNA"/>
</dbReference>
<dbReference type="InterPro" id="IPR003615">
    <property type="entry name" value="HNH_nuc"/>
</dbReference>
<dbReference type="Pfam" id="PF13391">
    <property type="entry name" value="HNH_2"/>
    <property type="match status" value="1"/>
</dbReference>
<organism evidence="4 6">
    <name type="scientific">Methanococcus maripaludis</name>
    <name type="common">Methanococcus deltae</name>
    <dbReference type="NCBI Taxonomy" id="39152"/>
    <lineage>
        <taxon>Archaea</taxon>
        <taxon>Methanobacteriati</taxon>
        <taxon>Methanobacteriota</taxon>
        <taxon>Methanomada group</taxon>
        <taxon>Methanococci</taxon>
        <taxon>Methanococcales</taxon>
        <taxon>Methanococcaceae</taxon>
        <taxon>Methanococcus</taxon>
    </lineage>
</organism>
<evidence type="ECO:0000259" key="3">
    <source>
        <dbReference type="Pfam" id="PF20275"/>
    </source>
</evidence>
<dbReference type="Proteomes" id="UP000722095">
    <property type="component" value="Unassembled WGS sequence"/>
</dbReference>
<dbReference type="EMBL" id="JAFBBC010000001">
    <property type="protein sequence ID" value="MBM7408764.1"/>
    <property type="molecule type" value="Genomic_DNA"/>
</dbReference>
<gene>
    <name evidence="4" type="ORF">HNP85_000436</name>
    <name evidence="5" type="ORF">J2745_000542</name>
</gene>
<evidence type="ECO:0000313" key="5">
    <source>
        <dbReference type="EMBL" id="MBP2219067.1"/>
    </source>
</evidence>
<comment type="caution">
    <text evidence="4">The sequence shown here is derived from an EMBL/GenBank/DDBJ whole genome shotgun (WGS) entry which is preliminary data.</text>
</comment>
<feature type="domain" description="HNH nuclease" evidence="2">
    <location>
        <begin position="54"/>
        <end position="99"/>
    </location>
</feature>
<dbReference type="AlphaFoldDB" id="A0A8T4CK46"/>
<proteinExistence type="predicted"/>
<protein>
    <recommendedName>
        <fullName evidence="7">HNH endonuclease</fullName>
    </recommendedName>
</protein>
<feature type="region of interest" description="Disordered" evidence="1">
    <location>
        <begin position="1"/>
        <end position="22"/>
    </location>
</feature>
<dbReference type="RefSeq" id="WP_204936576.1">
    <property type="nucleotide sequence ID" value="NZ_JAFBBC010000001.1"/>
</dbReference>
<dbReference type="Proteomes" id="UP000742560">
    <property type="component" value="Unassembled WGS sequence"/>
</dbReference>
<evidence type="ECO:0008006" key="7">
    <source>
        <dbReference type="Google" id="ProtNLM"/>
    </source>
</evidence>
<dbReference type="Pfam" id="PF20275">
    <property type="entry name" value="CTD10"/>
    <property type="match status" value="1"/>
</dbReference>
<evidence type="ECO:0000256" key="1">
    <source>
        <dbReference type="SAM" id="MobiDB-lite"/>
    </source>
</evidence>
<feature type="compositionally biased region" description="Basic and acidic residues" evidence="1">
    <location>
        <begin position="11"/>
        <end position="22"/>
    </location>
</feature>
<reference evidence="5" key="2">
    <citation type="submission" date="2021-03" db="EMBL/GenBank/DDBJ databases">
        <title>Genomic Encyclopedia of Type Strains, Phase IV (KMG-IV): sequencing the most valuable type-strain genomes for metagenomic binning, comparative biology and taxonomic classification.</title>
        <authorList>
            <person name="Goeker M."/>
        </authorList>
    </citation>
    <scope>NUCLEOTIDE SEQUENCE</scope>
    <source>
        <strain evidence="5">DSM 2771</strain>
    </source>
</reference>